<evidence type="ECO:0000256" key="1">
    <source>
        <dbReference type="SAM" id="MobiDB-lite"/>
    </source>
</evidence>
<gene>
    <name evidence="3" type="ORF">Ldro_0735</name>
</gene>
<evidence type="ECO:0008006" key="5">
    <source>
        <dbReference type="Google" id="ProtNLM"/>
    </source>
</evidence>
<comment type="caution">
    <text evidence="3">The sequence shown here is derived from an EMBL/GenBank/DDBJ whole genome shotgun (WGS) entry which is preliminary data.</text>
</comment>
<sequence>MSKSNTPKLNSEEDKIKQSVDEGIDQADAMYKQAKDKANELYEEGKQAVCDAQDYFKESTDNLIRHVKENPLTSLLIAGGVGFILSSLLKK</sequence>
<dbReference type="EMBL" id="LNXY01000008">
    <property type="protein sequence ID" value="KTC89246.1"/>
    <property type="molecule type" value="Genomic_DNA"/>
</dbReference>
<reference evidence="3 4" key="1">
    <citation type="submission" date="2015-11" db="EMBL/GenBank/DDBJ databases">
        <title>Genomic analysis of 38 Legionella species identifies large and diverse effector repertoires.</title>
        <authorList>
            <person name="Burstein D."/>
            <person name="Amaro F."/>
            <person name="Zusman T."/>
            <person name="Lifshitz Z."/>
            <person name="Cohen O."/>
            <person name="Gilbert J.A."/>
            <person name="Pupko T."/>
            <person name="Shuman H.A."/>
            <person name="Segal G."/>
        </authorList>
    </citation>
    <scope>NUCLEOTIDE SEQUENCE [LARGE SCALE GENOMIC DNA]</scope>
    <source>
        <strain evidence="3 4">ATCC 700990</strain>
    </source>
</reference>
<keyword evidence="2" id="KW-0812">Transmembrane</keyword>
<name>A0A0W0T0U9_9GAMM</name>
<dbReference type="STRING" id="1212489.Ldro_0735"/>
<keyword evidence="4" id="KW-1185">Reference proteome</keyword>
<dbReference type="AlphaFoldDB" id="A0A0W0T0U9"/>
<evidence type="ECO:0000313" key="3">
    <source>
        <dbReference type="EMBL" id="KTC89246.1"/>
    </source>
</evidence>
<feature type="region of interest" description="Disordered" evidence="1">
    <location>
        <begin position="1"/>
        <end position="21"/>
    </location>
</feature>
<feature type="transmembrane region" description="Helical" evidence="2">
    <location>
        <begin position="72"/>
        <end position="89"/>
    </location>
</feature>
<dbReference type="RefSeq" id="WP_058495084.1">
    <property type="nucleotide sequence ID" value="NZ_CAAAIU010000015.1"/>
</dbReference>
<organism evidence="3 4">
    <name type="scientific">Legionella drozanskii LLAP-1</name>
    <dbReference type="NCBI Taxonomy" id="1212489"/>
    <lineage>
        <taxon>Bacteria</taxon>
        <taxon>Pseudomonadati</taxon>
        <taxon>Pseudomonadota</taxon>
        <taxon>Gammaproteobacteria</taxon>
        <taxon>Legionellales</taxon>
        <taxon>Legionellaceae</taxon>
        <taxon>Legionella</taxon>
    </lineage>
</organism>
<dbReference type="OrthoDB" id="5640839at2"/>
<accession>A0A0W0T0U9</accession>
<dbReference type="PATRIC" id="fig|1212489.4.peg.764"/>
<proteinExistence type="predicted"/>
<keyword evidence="2" id="KW-0472">Membrane</keyword>
<keyword evidence="2" id="KW-1133">Transmembrane helix</keyword>
<feature type="compositionally biased region" description="Basic and acidic residues" evidence="1">
    <location>
        <begin position="10"/>
        <end position="20"/>
    </location>
</feature>
<evidence type="ECO:0000313" key="4">
    <source>
        <dbReference type="Proteomes" id="UP000054736"/>
    </source>
</evidence>
<evidence type="ECO:0000256" key="2">
    <source>
        <dbReference type="SAM" id="Phobius"/>
    </source>
</evidence>
<protein>
    <recommendedName>
        <fullName evidence="5">DUF883 domain-containing protein</fullName>
    </recommendedName>
</protein>
<dbReference type="Proteomes" id="UP000054736">
    <property type="component" value="Unassembled WGS sequence"/>
</dbReference>